<protein>
    <recommendedName>
        <fullName evidence="3">Band 7 domain-containing protein</fullName>
    </recommendedName>
</protein>
<evidence type="ECO:0000313" key="5">
    <source>
        <dbReference type="Proteomes" id="UP000192391"/>
    </source>
</evidence>
<keyword evidence="2" id="KW-0812">Transmembrane</keyword>
<proteinExistence type="predicted"/>
<reference evidence="5" key="1">
    <citation type="journal article" date="2017" name="Sci. Rep.">
        <title>Determination of the Genome and Primary Transcriptome of Syngas Fermenting Eubacterium limosum ATCC 8486.</title>
        <authorList>
            <person name="Song Y."/>
            <person name="Shin J."/>
            <person name="Jeong Y."/>
            <person name="Jin S."/>
            <person name="Lee J.K."/>
            <person name="Kim D.R."/>
            <person name="Kim S.C."/>
            <person name="Cho S."/>
            <person name="Cho B.K."/>
        </authorList>
    </citation>
    <scope>NUCLEOTIDE SEQUENCE [LARGE SCALE GENOMIC DNA]</scope>
    <source>
        <strain evidence="5">ATCC 8486</strain>
    </source>
</reference>
<dbReference type="Gene3D" id="3.30.479.30">
    <property type="entry name" value="Band 7 domain"/>
    <property type="match status" value="1"/>
</dbReference>
<keyword evidence="1" id="KW-0175">Coiled coil</keyword>
<gene>
    <name evidence="4" type="ORF">B2M23_00160</name>
</gene>
<name>A0AAC9W0M6_EUBLI</name>
<evidence type="ECO:0000259" key="3">
    <source>
        <dbReference type="Pfam" id="PF01145"/>
    </source>
</evidence>
<dbReference type="AlphaFoldDB" id="A0AAC9W0M6"/>
<dbReference type="PANTHER" id="PTHR42911">
    <property type="entry name" value="MODULATOR OF FTSH PROTEASE HFLC"/>
    <property type="match status" value="1"/>
</dbReference>
<organism evidence="4 5">
    <name type="scientific">Eubacterium limosum</name>
    <dbReference type="NCBI Taxonomy" id="1736"/>
    <lineage>
        <taxon>Bacteria</taxon>
        <taxon>Bacillati</taxon>
        <taxon>Bacillota</taxon>
        <taxon>Clostridia</taxon>
        <taxon>Eubacteriales</taxon>
        <taxon>Eubacteriaceae</taxon>
        <taxon>Eubacterium</taxon>
    </lineage>
</organism>
<dbReference type="RefSeq" id="WP_038350804.1">
    <property type="nucleotide sequence ID" value="NZ_CP019962.1"/>
</dbReference>
<sequence length="297" mass="33140">MMWILLIFGALLLIAAFVFKYMQEDKIFYMAAEKKEAARKRVGKTVMALVLAGVICLVSSQMVVVIKTGYTGVRTTFGQISDQPVQNGFSIKIPFVQQIETVNNKLQDKTIEDQVWGETANRTAIWYKNIVVSYQIEPEKSAWIFANVADYKESLISNALVSSAIKSASATLQDAEATNRGMIEPAVCKALQDSVNGKYGEGVLHINKVTINEADFEESYKTAIADKQKAQLAYEQQEIENKKNIEKANAEAEANRKLQESISPEVLQKQFLDKWNGEMPKVMDGNTMLDISSFVGN</sequence>
<dbReference type="KEGG" id="elim:B2M23_00160"/>
<dbReference type="Proteomes" id="UP000192391">
    <property type="component" value="Chromosome"/>
</dbReference>
<dbReference type="InterPro" id="IPR001107">
    <property type="entry name" value="Band_7"/>
</dbReference>
<feature type="coiled-coil region" evidence="1">
    <location>
        <begin position="220"/>
        <end position="262"/>
    </location>
</feature>
<feature type="transmembrane region" description="Helical" evidence="2">
    <location>
        <begin position="44"/>
        <end position="66"/>
    </location>
</feature>
<evidence type="ECO:0000256" key="2">
    <source>
        <dbReference type="SAM" id="Phobius"/>
    </source>
</evidence>
<keyword evidence="2" id="KW-1133">Transmembrane helix</keyword>
<evidence type="ECO:0000256" key="1">
    <source>
        <dbReference type="SAM" id="Coils"/>
    </source>
</evidence>
<feature type="domain" description="Band 7" evidence="3">
    <location>
        <begin position="65"/>
        <end position="243"/>
    </location>
</feature>
<dbReference type="PANTHER" id="PTHR42911:SF2">
    <property type="entry name" value="PROHIBITIN FAMILY PROTEIN"/>
    <property type="match status" value="1"/>
</dbReference>
<keyword evidence="2" id="KW-0472">Membrane</keyword>
<dbReference type="InterPro" id="IPR036013">
    <property type="entry name" value="Band_7/SPFH_dom_sf"/>
</dbReference>
<accession>A0AAC9W0M6</accession>
<dbReference type="EMBL" id="CP019962">
    <property type="protein sequence ID" value="ARD64060.1"/>
    <property type="molecule type" value="Genomic_DNA"/>
</dbReference>
<dbReference type="Pfam" id="PF01145">
    <property type="entry name" value="Band_7"/>
    <property type="match status" value="1"/>
</dbReference>
<evidence type="ECO:0000313" key="4">
    <source>
        <dbReference type="EMBL" id="ARD64060.1"/>
    </source>
</evidence>